<sequence length="346" mass="38171">MKVFGLFFVLLSILTPKAVNADCSDCLKLETFWNIYGSRINDGPCFINGNNKVCYKKGGGNMYCNEKDPKCNISDDGKPQYPPNSGTPEQCDSVPTVDTDTCSSDTEFYKQTYPSTTNHTMVKYGCEAGGKCQDACSYGFSSQAEIDFIVDKHNELRAKVANCEEDQAFNSTKGQPCAKNMKKLKWSDELAKVAQRWAQACDGYHDEDGDRVVPDFPDVGQNWARYEVPGIEYLQGSHDLLIQIWYNEVNDLNPEAVSSFHKAGTSRPGKPTGHYTQMVWAATTHVGCGSIFYKYPKDDSTWFGKVLVCNYGPAGNFLGDSIYDIASDPSEVGTGCTGEVENGLCV</sequence>
<organism evidence="3 4">
    <name type="scientific">Tigriopus californicus</name>
    <name type="common">Marine copepod</name>
    <dbReference type="NCBI Taxonomy" id="6832"/>
    <lineage>
        <taxon>Eukaryota</taxon>
        <taxon>Metazoa</taxon>
        <taxon>Ecdysozoa</taxon>
        <taxon>Arthropoda</taxon>
        <taxon>Crustacea</taxon>
        <taxon>Multicrustacea</taxon>
        <taxon>Hexanauplia</taxon>
        <taxon>Copepoda</taxon>
        <taxon>Harpacticoida</taxon>
        <taxon>Harpacticidae</taxon>
        <taxon>Tigriopus</taxon>
    </lineage>
</organism>
<dbReference type="PRINTS" id="PR00837">
    <property type="entry name" value="V5TPXLIKE"/>
</dbReference>
<dbReference type="AlphaFoldDB" id="A0A553PRJ1"/>
<dbReference type="InterPro" id="IPR035940">
    <property type="entry name" value="CAP_sf"/>
</dbReference>
<dbReference type="InterPro" id="IPR001283">
    <property type="entry name" value="CRISP-related"/>
</dbReference>
<comment type="caution">
    <text evidence="3">The sequence shown here is derived from an EMBL/GenBank/DDBJ whole genome shotgun (WGS) entry which is preliminary data.</text>
</comment>
<dbReference type="Proteomes" id="UP000318571">
    <property type="component" value="Chromosome 12"/>
</dbReference>
<dbReference type="SMART" id="SM00198">
    <property type="entry name" value="SCP"/>
    <property type="match status" value="1"/>
</dbReference>
<dbReference type="PROSITE" id="PS01009">
    <property type="entry name" value="CRISP_1"/>
    <property type="match status" value="1"/>
</dbReference>
<evidence type="ECO:0000313" key="3">
    <source>
        <dbReference type="EMBL" id="TRY80281.1"/>
    </source>
</evidence>
<dbReference type="OrthoDB" id="414826at2759"/>
<dbReference type="InterPro" id="IPR014044">
    <property type="entry name" value="CAP_dom"/>
</dbReference>
<keyword evidence="4" id="KW-1185">Reference proteome</keyword>
<evidence type="ECO:0000256" key="1">
    <source>
        <dbReference type="SAM" id="SignalP"/>
    </source>
</evidence>
<dbReference type="InterPro" id="IPR018244">
    <property type="entry name" value="Allrgn_V5/Tpx1_CS"/>
</dbReference>
<gene>
    <name evidence="3" type="ORF">TCAL_04566</name>
</gene>
<evidence type="ECO:0000259" key="2">
    <source>
        <dbReference type="SMART" id="SM00198"/>
    </source>
</evidence>
<dbReference type="SUPFAM" id="SSF55797">
    <property type="entry name" value="PR-1-like"/>
    <property type="match status" value="1"/>
</dbReference>
<dbReference type="InterPro" id="IPR002413">
    <property type="entry name" value="V5_allergen-like"/>
</dbReference>
<accession>A0A553PRJ1</accession>
<dbReference type="PRINTS" id="PR00838">
    <property type="entry name" value="V5ALLERGEN"/>
</dbReference>
<dbReference type="PROSITE" id="PS01010">
    <property type="entry name" value="CRISP_2"/>
    <property type="match status" value="1"/>
</dbReference>
<evidence type="ECO:0000313" key="4">
    <source>
        <dbReference type="Proteomes" id="UP000318571"/>
    </source>
</evidence>
<dbReference type="EMBL" id="VCGU01000001">
    <property type="protein sequence ID" value="TRY80281.1"/>
    <property type="molecule type" value="Genomic_DNA"/>
</dbReference>
<feature type="signal peptide" evidence="1">
    <location>
        <begin position="1"/>
        <end position="21"/>
    </location>
</feature>
<dbReference type="GO" id="GO:0005576">
    <property type="term" value="C:extracellular region"/>
    <property type="evidence" value="ECO:0007669"/>
    <property type="project" value="InterPro"/>
</dbReference>
<reference evidence="3 4" key="1">
    <citation type="journal article" date="2018" name="Nat. Ecol. Evol.">
        <title>Genomic signatures of mitonuclear coevolution across populations of Tigriopus californicus.</title>
        <authorList>
            <person name="Barreto F.S."/>
            <person name="Watson E.T."/>
            <person name="Lima T.G."/>
            <person name="Willett C.S."/>
            <person name="Edmands S."/>
            <person name="Li W."/>
            <person name="Burton R.S."/>
        </authorList>
    </citation>
    <scope>NUCLEOTIDE SEQUENCE [LARGE SCALE GENOMIC DNA]</scope>
    <source>
        <strain evidence="3 4">San Diego</strain>
    </source>
</reference>
<name>A0A553PRJ1_TIGCA</name>
<feature type="domain" description="SCP" evidence="2">
    <location>
        <begin position="144"/>
        <end position="319"/>
    </location>
</feature>
<keyword evidence="1" id="KW-0732">Signal</keyword>
<dbReference type="Pfam" id="PF00188">
    <property type="entry name" value="CAP"/>
    <property type="match status" value="1"/>
</dbReference>
<protein>
    <recommendedName>
        <fullName evidence="2">SCP domain-containing protein</fullName>
    </recommendedName>
</protein>
<dbReference type="PANTHER" id="PTHR10334">
    <property type="entry name" value="CYSTEINE-RICH SECRETORY PROTEIN-RELATED"/>
    <property type="match status" value="1"/>
</dbReference>
<dbReference type="Gene3D" id="3.40.33.10">
    <property type="entry name" value="CAP"/>
    <property type="match status" value="1"/>
</dbReference>
<proteinExistence type="predicted"/>
<feature type="chain" id="PRO_5021886493" description="SCP domain-containing protein" evidence="1">
    <location>
        <begin position="22"/>
        <end position="346"/>
    </location>
</feature>
<dbReference type="CDD" id="cd05380">
    <property type="entry name" value="CAP_euk"/>
    <property type="match status" value="1"/>
</dbReference>